<organism evidence="6 7">
    <name type="scientific">Meristemomyces frigidus</name>
    <dbReference type="NCBI Taxonomy" id="1508187"/>
    <lineage>
        <taxon>Eukaryota</taxon>
        <taxon>Fungi</taxon>
        <taxon>Dikarya</taxon>
        <taxon>Ascomycota</taxon>
        <taxon>Pezizomycotina</taxon>
        <taxon>Dothideomycetes</taxon>
        <taxon>Dothideomycetidae</taxon>
        <taxon>Mycosphaerellales</taxon>
        <taxon>Teratosphaeriaceae</taxon>
        <taxon>Meristemomyces</taxon>
    </lineage>
</organism>
<keyword evidence="3" id="KW-0862">Zinc</keyword>
<dbReference type="EMBL" id="JAVRRL010000008">
    <property type="protein sequence ID" value="KAK5116418.1"/>
    <property type="molecule type" value="Genomic_DNA"/>
</dbReference>
<keyword evidence="2" id="KW-0863">Zinc-finger</keyword>
<comment type="caution">
    <text evidence="6">The sequence shown here is derived from an EMBL/GenBank/DDBJ whole genome shotgun (WGS) entry which is preliminary data.</text>
</comment>
<dbReference type="GO" id="GO:0008270">
    <property type="term" value="F:zinc ion binding"/>
    <property type="evidence" value="ECO:0007669"/>
    <property type="project" value="UniProtKB-KW"/>
</dbReference>
<evidence type="ECO:0000256" key="3">
    <source>
        <dbReference type="ARBA" id="ARBA00022833"/>
    </source>
</evidence>
<dbReference type="SMART" id="SM00249">
    <property type="entry name" value="PHD"/>
    <property type="match status" value="1"/>
</dbReference>
<dbReference type="AlphaFoldDB" id="A0AAN7TM39"/>
<evidence type="ECO:0000256" key="2">
    <source>
        <dbReference type="ARBA" id="ARBA00022771"/>
    </source>
</evidence>
<dbReference type="InterPro" id="IPR011011">
    <property type="entry name" value="Znf_FYVE_PHD"/>
</dbReference>
<evidence type="ECO:0000259" key="5">
    <source>
        <dbReference type="SMART" id="SM00249"/>
    </source>
</evidence>
<feature type="compositionally biased region" description="Basic residues" evidence="4">
    <location>
        <begin position="304"/>
        <end position="314"/>
    </location>
</feature>
<protein>
    <recommendedName>
        <fullName evidence="5">Zinc finger PHD-type domain-containing protein</fullName>
    </recommendedName>
</protein>
<keyword evidence="1" id="KW-0479">Metal-binding</keyword>
<dbReference type="InterPro" id="IPR013083">
    <property type="entry name" value="Znf_RING/FYVE/PHD"/>
</dbReference>
<evidence type="ECO:0000256" key="4">
    <source>
        <dbReference type="SAM" id="MobiDB-lite"/>
    </source>
</evidence>
<feature type="region of interest" description="Disordered" evidence="4">
    <location>
        <begin position="1"/>
        <end position="27"/>
    </location>
</feature>
<sequence>MSESAAALPGLLLLNGNKPEPAQHSSTTLPGLLRAHIKQEPVADGYVPLLVDGDGKDDWQDVRRDPDVTQFAESDEVIFLGAIEDDGVEVKEEPADEFSEPSLHLAEFGAGQQATLAMHPATTTKPACATHYQPETLIPSRSPTPVLASAEIEEDDSLFVPGGHAFEPLSGFRTAFDHARRMLQADGTPANSTCFSQHAREPLRHILWCGHEFTTDRAQACNVSCQDFVKAEHRPSRYGKFICKHLDCLKNKKRHDAVFNFRYKGGDRKVPINTAAVQDTRFTNRFARELGIDAKDALFKMRNKGTKRRTRRATPKLSQVPRSDIPRSGFYARGGIRNQEAGSYSMPDHIYAQMVEDEEGSIIPVLAAERNPKYDKLDGVFDAEDLEEQDAEDEQNPAIDHEMADLYCICQSPADGNMLPCAKCGHSYHPKCFDKDLYAAEEYDGLDGWHAYVDDTSHFLTNEIDFLCRSCHPKAKRALVDQMFSGSGLDMDARNDAADFLVYHAQANVKLRVALRGAGDDAMAIQAANDEYAVEAARDEELLAQMLEKDEKATVGCTKTRFGTRQLGKYKALDLSKPVASSARVAKTIKRKLRGTK</sequence>
<evidence type="ECO:0000313" key="6">
    <source>
        <dbReference type="EMBL" id="KAK5116418.1"/>
    </source>
</evidence>
<name>A0AAN7TM39_9PEZI</name>
<dbReference type="Gene3D" id="3.30.40.10">
    <property type="entry name" value="Zinc/RING finger domain, C3HC4 (zinc finger)"/>
    <property type="match status" value="1"/>
</dbReference>
<dbReference type="SUPFAM" id="SSF57903">
    <property type="entry name" value="FYVE/PHD zinc finger"/>
    <property type="match status" value="1"/>
</dbReference>
<feature type="compositionally biased region" description="Low complexity" evidence="4">
    <location>
        <begin position="1"/>
        <end position="17"/>
    </location>
</feature>
<dbReference type="Proteomes" id="UP001310890">
    <property type="component" value="Unassembled WGS sequence"/>
</dbReference>
<evidence type="ECO:0000313" key="7">
    <source>
        <dbReference type="Proteomes" id="UP001310890"/>
    </source>
</evidence>
<dbReference type="InterPro" id="IPR001965">
    <property type="entry name" value="Znf_PHD"/>
</dbReference>
<accession>A0AAN7TM39</accession>
<feature type="region of interest" description="Disordered" evidence="4">
    <location>
        <begin position="304"/>
        <end position="332"/>
    </location>
</feature>
<evidence type="ECO:0000256" key="1">
    <source>
        <dbReference type="ARBA" id="ARBA00022723"/>
    </source>
</evidence>
<reference evidence="6" key="1">
    <citation type="submission" date="2023-08" db="EMBL/GenBank/DDBJ databases">
        <title>Black Yeasts Isolated from many extreme environments.</title>
        <authorList>
            <person name="Coleine C."/>
            <person name="Stajich J.E."/>
            <person name="Selbmann L."/>
        </authorList>
    </citation>
    <scope>NUCLEOTIDE SEQUENCE</scope>
    <source>
        <strain evidence="6">CCFEE 5401</strain>
    </source>
</reference>
<gene>
    <name evidence="6" type="ORF">LTR62_007965</name>
</gene>
<feature type="domain" description="Zinc finger PHD-type" evidence="5">
    <location>
        <begin position="407"/>
        <end position="472"/>
    </location>
</feature>
<proteinExistence type="predicted"/>